<proteinExistence type="inferred from homology"/>
<dbReference type="InterPro" id="IPR020901">
    <property type="entry name" value="Prtase_inh_Kunz-CS"/>
</dbReference>
<comment type="similarity">
    <text evidence="1">Belongs to the cytochrome P450 family.</text>
</comment>
<dbReference type="GO" id="GO:0004867">
    <property type="term" value="F:serine-type endopeptidase inhibitor activity"/>
    <property type="evidence" value="ECO:0007669"/>
    <property type="project" value="InterPro"/>
</dbReference>
<dbReference type="GO" id="GO:0016705">
    <property type="term" value="F:oxidoreductase activity, acting on paired donors, with incorporation or reduction of molecular oxygen"/>
    <property type="evidence" value="ECO:0007669"/>
    <property type="project" value="InterPro"/>
</dbReference>
<keyword evidence="2" id="KW-1015">Disulfide bond</keyword>
<comment type="caution">
    <text evidence="4">The sequence shown here is derived from an EMBL/GenBank/DDBJ whole genome shotgun (WGS) entry which is preliminary data.</text>
</comment>
<dbReference type="OrthoDB" id="1844152at2759"/>
<dbReference type="Gene3D" id="4.10.410.10">
    <property type="entry name" value="Pancreatic trypsin inhibitor Kunitz domain"/>
    <property type="match status" value="3"/>
</dbReference>
<organism evidence="4 5">
    <name type="scientific">Bugula neritina</name>
    <name type="common">Brown bryozoan</name>
    <name type="synonym">Sertularia neritina</name>
    <dbReference type="NCBI Taxonomy" id="10212"/>
    <lineage>
        <taxon>Eukaryota</taxon>
        <taxon>Metazoa</taxon>
        <taxon>Spiralia</taxon>
        <taxon>Lophotrochozoa</taxon>
        <taxon>Bryozoa</taxon>
        <taxon>Gymnolaemata</taxon>
        <taxon>Cheilostomatida</taxon>
        <taxon>Flustrina</taxon>
        <taxon>Buguloidea</taxon>
        <taxon>Bugulidae</taxon>
        <taxon>Bugula</taxon>
    </lineage>
</organism>
<dbReference type="SMART" id="SM00131">
    <property type="entry name" value="KU"/>
    <property type="match status" value="3"/>
</dbReference>
<dbReference type="InterPro" id="IPR036880">
    <property type="entry name" value="Kunitz_BPTI_sf"/>
</dbReference>
<dbReference type="InterPro" id="IPR050098">
    <property type="entry name" value="TFPI/VKTCI-like"/>
</dbReference>
<keyword evidence="5" id="KW-1185">Reference proteome</keyword>
<dbReference type="CDD" id="cd00109">
    <property type="entry name" value="Kunitz-type"/>
    <property type="match status" value="3"/>
</dbReference>
<dbReference type="PRINTS" id="PR00463">
    <property type="entry name" value="EP450I"/>
</dbReference>
<reference evidence="4" key="1">
    <citation type="submission" date="2020-06" db="EMBL/GenBank/DDBJ databases">
        <title>Draft genome of Bugula neritina, a colonial animal packing powerful symbionts and potential medicines.</title>
        <authorList>
            <person name="Rayko M."/>
        </authorList>
    </citation>
    <scope>NUCLEOTIDE SEQUENCE [LARGE SCALE GENOMIC DNA]</scope>
    <source>
        <strain evidence="4">Kwan_BN1</strain>
    </source>
</reference>
<evidence type="ECO:0000313" key="4">
    <source>
        <dbReference type="EMBL" id="KAF6017386.1"/>
    </source>
</evidence>
<dbReference type="GO" id="GO:0020037">
    <property type="term" value="F:heme binding"/>
    <property type="evidence" value="ECO:0007669"/>
    <property type="project" value="InterPro"/>
</dbReference>
<dbReference type="PANTHER" id="PTHR10083">
    <property type="entry name" value="KUNITZ-TYPE PROTEASE INHIBITOR-RELATED"/>
    <property type="match status" value="1"/>
</dbReference>
<dbReference type="GO" id="GO:0004497">
    <property type="term" value="F:monooxygenase activity"/>
    <property type="evidence" value="ECO:0007669"/>
    <property type="project" value="InterPro"/>
</dbReference>
<name>A0A7J7IV23_BUGNE</name>
<dbReference type="InterPro" id="IPR002223">
    <property type="entry name" value="Kunitz_BPTI"/>
</dbReference>
<dbReference type="AlphaFoldDB" id="A0A7J7IV23"/>
<feature type="domain" description="BPTI/Kunitz inhibitor" evidence="3">
    <location>
        <begin position="285"/>
        <end position="334"/>
    </location>
</feature>
<evidence type="ECO:0000313" key="5">
    <source>
        <dbReference type="Proteomes" id="UP000593567"/>
    </source>
</evidence>
<dbReference type="SUPFAM" id="SSF48264">
    <property type="entry name" value="Cytochrome P450"/>
    <property type="match status" value="1"/>
</dbReference>
<dbReference type="Pfam" id="PF00014">
    <property type="entry name" value="Kunitz_BPTI"/>
    <property type="match status" value="3"/>
</dbReference>
<dbReference type="GO" id="GO:0005506">
    <property type="term" value="F:iron ion binding"/>
    <property type="evidence" value="ECO:0007669"/>
    <property type="project" value="InterPro"/>
</dbReference>
<dbReference type="PANTHER" id="PTHR10083:SF374">
    <property type="entry name" value="BPTI_KUNITZ INHIBITOR DOMAIN-CONTAINING PROTEIN"/>
    <property type="match status" value="1"/>
</dbReference>
<dbReference type="InterPro" id="IPR001128">
    <property type="entry name" value="Cyt_P450"/>
</dbReference>
<feature type="domain" description="BPTI/Kunitz inhibitor" evidence="3">
    <location>
        <begin position="362"/>
        <end position="411"/>
    </location>
</feature>
<dbReference type="PROSITE" id="PS50279">
    <property type="entry name" value="BPTI_KUNITZ_2"/>
    <property type="match status" value="3"/>
</dbReference>
<gene>
    <name evidence="4" type="ORF">EB796_024300</name>
</gene>
<accession>A0A7J7IV23</accession>
<dbReference type="Pfam" id="PF00067">
    <property type="entry name" value="p450"/>
    <property type="match status" value="1"/>
</dbReference>
<dbReference type="GO" id="GO:0005615">
    <property type="term" value="C:extracellular space"/>
    <property type="evidence" value="ECO:0007669"/>
    <property type="project" value="TreeGrafter"/>
</dbReference>
<protein>
    <recommendedName>
        <fullName evidence="3">BPTI/Kunitz inhibitor domain-containing protein</fullName>
    </recommendedName>
</protein>
<evidence type="ECO:0000256" key="1">
    <source>
        <dbReference type="ARBA" id="ARBA00010617"/>
    </source>
</evidence>
<evidence type="ECO:0000256" key="2">
    <source>
        <dbReference type="ARBA" id="ARBA00023157"/>
    </source>
</evidence>
<dbReference type="Gene3D" id="1.10.630.10">
    <property type="entry name" value="Cytochrome P450"/>
    <property type="match status" value="1"/>
</dbReference>
<dbReference type="SUPFAM" id="SSF57362">
    <property type="entry name" value="BPTI-like"/>
    <property type="match status" value="3"/>
</dbReference>
<sequence>MRLLKEEGMGKDEMEVKVIAEAAKLCEYFIEPHLESEVDLGDSLYQVTSNVIFSVIVGQRFEYDTPQLLQANEMMKVLFESNMAAIISKNIPFSAYFPGDPFQHKINSNALKGTLEYFDNIVAERRQLLNNNRATGSFVDKFLQQFSNSGHLTQQELDDTTATTLMQIFGGGTDTTSYTLNWIILFLCRYPEVQKKVQQEIELVFGVCNAAPSKPGMCRAYFPSYTFTNNECQFFVYGGCGATANIFRSKEECEAKCLGVVTKAPPAEKTTVLTTTKKSALNSVCNAAPSKSGMCQAYFPSYTFANNECQFFVYGGCGATANIFRSKEECEAKCLGVVTKAPPAEKTTILTTTKKSILTSVCNAAPSKSGMCRAYFPSYTFTNNECQFFVYGGCGATANIFRSKEECETKCLGGGVTKSLPTVETTTIKPTANSKYMYSLQINMEVQFDII</sequence>
<dbReference type="PROSITE" id="PS00280">
    <property type="entry name" value="BPTI_KUNITZ_1"/>
    <property type="match status" value="2"/>
</dbReference>
<dbReference type="InterPro" id="IPR002401">
    <property type="entry name" value="Cyt_P450_E_grp-I"/>
</dbReference>
<dbReference type="Proteomes" id="UP000593567">
    <property type="component" value="Unassembled WGS sequence"/>
</dbReference>
<evidence type="ECO:0000259" key="3">
    <source>
        <dbReference type="PROSITE" id="PS50279"/>
    </source>
</evidence>
<dbReference type="EMBL" id="VXIV02003404">
    <property type="protein sequence ID" value="KAF6017386.1"/>
    <property type="molecule type" value="Genomic_DNA"/>
</dbReference>
<dbReference type="InterPro" id="IPR036396">
    <property type="entry name" value="Cyt_P450_sf"/>
</dbReference>
<feature type="domain" description="BPTI/Kunitz inhibitor" evidence="3">
    <location>
        <begin position="188"/>
        <end position="257"/>
    </location>
</feature>